<proteinExistence type="predicted"/>
<evidence type="ECO:0000313" key="1">
    <source>
        <dbReference type="EMBL" id="WMT04140.1"/>
    </source>
</evidence>
<gene>
    <name evidence="1" type="ORF">RDV84_04640</name>
</gene>
<protein>
    <submittedName>
        <fullName evidence="1">Uncharacterized protein</fullName>
    </submittedName>
</protein>
<reference evidence="1 2" key="1">
    <citation type="submission" date="2023-08" db="EMBL/GenBank/DDBJ databases">
        <title>The whole genome sequence of Lysobacter yananisis.</title>
        <authorList>
            <person name="Sun H."/>
        </authorList>
    </citation>
    <scope>NUCLEOTIDE SEQUENCE [LARGE SCALE GENOMIC DNA]</scope>
    <source>
        <strain evidence="1 2">SNNU513</strain>
    </source>
</reference>
<evidence type="ECO:0000313" key="2">
    <source>
        <dbReference type="Proteomes" id="UP001229313"/>
    </source>
</evidence>
<keyword evidence="2" id="KW-1185">Reference proteome</keyword>
<accession>A0ABY9PBH4</accession>
<organism evidence="1 2">
    <name type="scientific">Lysobacter yananisis</name>
    <dbReference type="NCBI Taxonomy" id="1003114"/>
    <lineage>
        <taxon>Bacteria</taxon>
        <taxon>Pseudomonadati</taxon>
        <taxon>Pseudomonadota</taxon>
        <taxon>Gammaproteobacteria</taxon>
        <taxon>Lysobacterales</taxon>
        <taxon>Lysobacteraceae</taxon>
        <taxon>Lysobacter</taxon>
    </lineage>
</organism>
<dbReference type="RefSeq" id="WP_309152632.1">
    <property type="nucleotide sequence ID" value="NZ_CP133568.1"/>
</dbReference>
<sequence>MCRNEIDVQLCAFEAAFPFLKAAMDASSLEREVSGFRAELVPQAADDAERSEIEARLAAAMRS</sequence>
<dbReference type="Proteomes" id="UP001229313">
    <property type="component" value="Chromosome"/>
</dbReference>
<dbReference type="EMBL" id="CP133568">
    <property type="protein sequence ID" value="WMT04140.1"/>
    <property type="molecule type" value="Genomic_DNA"/>
</dbReference>
<name>A0ABY9PBH4_9GAMM</name>